<feature type="region of interest" description="Disordered" evidence="1">
    <location>
        <begin position="174"/>
        <end position="242"/>
    </location>
</feature>
<feature type="compositionally biased region" description="Low complexity" evidence="1">
    <location>
        <begin position="133"/>
        <end position="146"/>
    </location>
</feature>
<feature type="compositionally biased region" description="Basic residues" evidence="1">
    <location>
        <begin position="7"/>
        <end position="22"/>
    </location>
</feature>
<feature type="compositionally biased region" description="Polar residues" evidence="1">
    <location>
        <begin position="194"/>
        <end position="242"/>
    </location>
</feature>
<dbReference type="AlphaFoldDB" id="A0AAD1UA45"/>
<evidence type="ECO:0000256" key="1">
    <source>
        <dbReference type="SAM" id="MobiDB-lite"/>
    </source>
</evidence>
<evidence type="ECO:0000313" key="3">
    <source>
        <dbReference type="Proteomes" id="UP001295684"/>
    </source>
</evidence>
<comment type="caution">
    <text evidence="2">The sequence shown here is derived from an EMBL/GenBank/DDBJ whole genome shotgun (WGS) entry which is preliminary data.</text>
</comment>
<gene>
    <name evidence="2" type="ORF">ECRASSUSDP1_LOCUS6228</name>
</gene>
<proteinExistence type="predicted"/>
<dbReference type="EMBL" id="CAMPGE010006033">
    <property type="protein sequence ID" value="CAI2364878.1"/>
    <property type="molecule type" value="Genomic_DNA"/>
</dbReference>
<dbReference type="Proteomes" id="UP001295684">
    <property type="component" value="Unassembled WGS sequence"/>
</dbReference>
<reference evidence="2" key="1">
    <citation type="submission" date="2023-07" db="EMBL/GenBank/DDBJ databases">
        <authorList>
            <consortium name="AG Swart"/>
            <person name="Singh M."/>
            <person name="Singh A."/>
            <person name="Seah K."/>
            <person name="Emmerich C."/>
        </authorList>
    </citation>
    <scope>NUCLEOTIDE SEQUENCE</scope>
    <source>
        <strain evidence="2">DP1</strain>
    </source>
</reference>
<accession>A0AAD1UA45</accession>
<protein>
    <submittedName>
        <fullName evidence="2">Uncharacterized protein</fullName>
    </submittedName>
</protein>
<feature type="compositionally biased region" description="Basic and acidic residues" evidence="1">
    <location>
        <begin position="23"/>
        <end position="35"/>
    </location>
</feature>
<organism evidence="2 3">
    <name type="scientific">Euplotes crassus</name>
    <dbReference type="NCBI Taxonomy" id="5936"/>
    <lineage>
        <taxon>Eukaryota</taxon>
        <taxon>Sar</taxon>
        <taxon>Alveolata</taxon>
        <taxon>Ciliophora</taxon>
        <taxon>Intramacronucleata</taxon>
        <taxon>Spirotrichea</taxon>
        <taxon>Hypotrichia</taxon>
        <taxon>Euplotida</taxon>
        <taxon>Euplotidae</taxon>
        <taxon>Moneuplotes</taxon>
    </lineage>
</organism>
<evidence type="ECO:0000313" key="2">
    <source>
        <dbReference type="EMBL" id="CAI2364878.1"/>
    </source>
</evidence>
<feature type="region of interest" description="Disordered" evidence="1">
    <location>
        <begin position="116"/>
        <end position="146"/>
    </location>
</feature>
<feature type="region of interest" description="Disordered" evidence="1">
    <location>
        <begin position="1"/>
        <end position="35"/>
    </location>
</feature>
<keyword evidence="3" id="KW-1185">Reference proteome</keyword>
<sequence>MKETTSKKKSHSYSRINRKRSSHERTLNKDSEENKDDGISFVKKYFKDKEENRQGSSINTIAGNYICLDQGEVIIKGRDIETVVPCEIENVFFENGRGNSMILPNQPVKITITPIDEGESVESDKNNPSTTKPNPDLNKNSSDNSSKLHPAYLQLMGIIEKHFCLREVKATCGQSEERPMSSFNSIEKQRNGEQNDSLRSSSSNRAFQDQNRPENESNSQPIFHNANNDNWFSNGGSKSKNP</sequence>
<name>A0AAD1UA45_EUPCR</name>